<dbReference type="AlphaFoldDB" id="A0A7W9EE65"/>
<dbReference type="InterPro" id="IPR000073">
    <property type="entry name" value="AB_hydrolase_1"/>
</dbReference>
<dbReference type="Gene3D" id="3.40.50.1820">
    <property type="entry name" value="alpha/beta hydrolase"/>
    <property type="match status" value="1"/>
</dbReference>
<gene>
    <name evidence="2" type="ORF">FHS49_000671</name>
</gene>
<dbReference type="PANTHER" id="PTHR37946:SF1">
    <property type="entry name" value="SLL1969 PROTEIN"/>
    <property type="match status" value="1"/>
</dbReference>
<reference evidence="2 3" key="1">
    <citation type="submission" date="2020-08" db="EMBL/GenBank/DDBJ databases">
        <title>Genomic Encyclopedia of Type Strains, Phase IV (KMG-IV): sequencing the most valuable type-strain genomes for metagenomic binning, comparative biology and taxonomic classification.</title>
        <authorList>
            <person name="Goeker M."/>
        </authorList>
    </citation>
    <scope>NUCLEOTIDE SEQUENCE [LARGE SCALE GENOMIC DNA]</scope>
    <source>
        <strain evidence="2 3">DSM 25079</strain>
    </source>
</reference>
<dbReference type="InterPro" id="IPR029058">
    <property type="entry name" value="AB_hydrolase_fold"/>
</dbReference>
<dbReference type="PANTHER" id="PTHR37946">
    <property type="entry name" value="SLL1969 PROTEIN"/>
    <property type="match status" value="1"/>
</dbReference>
<evidence type="ECO:0000259" key="1">
    <source>
        <dbReference type="Pfam" id="PF00561"/>
    </source>
</evidence>
<protein>
    <submittedName>
        <fullName evidence="2">Pimeloyl-ACP methyl ester carboxylesterase</fullName>
    </submittedName>
</protein>
<dbReference type="EMBL" id="JACIJC010000001">
    <property type="protein sequence ID" value="MBB5684680.1"/>
    <property type="molecule type" value="Genomic_DNA"/>
</dbReference>
<organism evidence="2 3">
    <name type="scientific">Sphingobium boeckii</name>
    <dbReference type="NCBI Taxonomy" id="1082345"/>
    <lineage>
        <taxon>Bacteria</taxon>
        <taxon>Pseudomonadati</taxon>
        <taxon>Pseudomonadota</taxon>
        <taxon>Alphaproteobacteria</taxon>
        <taxon>Sphingomonadales</taxon>
        <taxon>Sphingomonadaceae</taxon>
        <taxon>Sphingobium</taxon>
    </lineage>
</organism>
<dbReference type="Pfam" id="PF00561">
    <property type="entry name" value="Abhydrolase_1"/>
    <property type="match status" value="1"/>
</dbReference>
<name>A0A7W9EE65_9SPHN</name>
<dbReference type="Proteomes" id="UP000549617">
    <property type="component" value="Unassembled WGS sequence"/>
</dbReference>
<evidence type="ECO:0000313" key="3">
    <source>
        <dbReference type="Proteomes" id="UP000549617"/>
    </source>
</evidence>
<dbReference type="SUPFAM" id="SSF53474">
    <property type="entry name" value="alpha/beta-Hydrolases"/>
    <property type="match status" value="1"/>
</dbReference>
<feature type="domain" description="AB hydrolase-1" evidence="1">
    <location>
        <begin position="73"/>
        <end position="153"/>
    </location>
</feature>
<keyword evidence="3" id="KW-1185">Reference proteome</keyword>
<sequence length="233" mass="25981">MVTPSFSRPASAPPFAKLMREVRVLTEIRRGWRLGPAMATDHDGRGRPVMVLPGFLASDASTVMLRRTLKAANFRVHGWGQGRNYGIRADILERLEARLDEIQMTDDSPVTLIGWSLGGLIAREFAKYAPDRIERVITLGSPFSGDIRANHAWRLYELINRHPVDRVPIPVNLTEKPPVLTFALWSENDGIVSPDSSRGLPHEIDRAWQVECGHMGFTTSADSIQAMLEAMDA</sequence>
<accession>A0A7W9EE65</accession>
<proteinExistence type="predicted"/>
<dbReference type="RefSeq" id="WP_184015207.1">
    <property type="nucleotide sequence ID" value="NZ_JACIJC010000001.1"/>
</dbReference>
<comment type="caution">
    <text evidence="2">The sequence shown here is derived from an EMBL/GenBank/DDBJ whole genome shotgun (WGS) entry which is preliminary data.</text>
</comment>
<evidence type="ECO:0000313" key="2">
    <source>
        <dbReference type="EMBL" id="MBB5684680.1"/>
    </source>
</evidence>